<keyword evidence="4" id="KW-1185">Reference proteome</keyword>
<feature type="region of interest" description="Disordered" evidence="1">
    <location>
        <begin position="450"/>
        <end position="514"/>
    </location>
</feature>
<evidence type="ECO:0000256" key="1">
    <source>
        <dbReference type="SAM" id="MobiDB-lite"/>
    </source>
</evidence>
<feature type="region of interest" description="Disordered" evidence="1">
    <location>
        <begin position="1121"/>
        <end position="1173"/>
    </location>
</feature>
<feature type="compositionally biased region" description="Basic and acidic residues" evidence="1">
    <location>
        <begin position="783"/>
        <end position="798"/>
    </location>
</feature>
<evidence type="ECO:0000259" key="2">
    <source>
        <dbReference type="Pfam" id="PF25817"/>
    </source>
</evidence>
<name>A0ABP0FNR1_CLALP</name>
<feature type="compositionally biased region" description="Low complexity" evidence="1">
    <location>
        <begin position="804"/>
        <end position="815"/>
    </location>
</feature>
<feature type="compositionally biased region" description="Basic and acidic residues" evidence="1">
    <location>
        <begin position="294"/>
        <end position="343"/>
    </location>
</feature>
<proteinExistence type="predicted"/>
<feature type="compositionally biased region" description="Low complexity" evidence="1">
    <location>
        <begin position="685"/>
        <end position="701"/>
    </location>
</feature>
<feature type="region of interest" description="Disordered" evidence="1">
    <location>
        <begin position="639"/>
        <end position="820"/>
    </location>
</feature>
<dbReference type="EMBL" id="CAWYQH010000079">
    <property type="protein sequence ID" value="CAK8681282.1"/>
    <property type="molecule type" value="Genomic_DNA"/>
</dbReference>
<feature type="compositionally biased region" description="Polar residues" evidence="1">
    <location>
        <begin position="943"/>
        <end position="953"/>
    </location>
</feature>
<accession>A0ABP0FNR1</accession>
<dbReference type="InterPro" id="IPR057881">
    <property type="entry name" value="ICE1_C"/>
</dbReference>
<reference evidence="3 4" key="1">
    <citation type="submission" date="2024-02" db="EMBL/GenBank/DDBJ databases">
        <authorList>
            <person name="Daric V."/>
            <person name="Darras S."/>
        </authorList>
    </citation>
    <scope>NUCLEOTIDE SEQUENCE [LARGE SCALE GENOMIC DNA]</scope>
</reference>
<organism evidence="3 4">
    <name type="scientific">Clavelina lepadiformis</name>
    <name type="common">Light-bulb sea squirt</name>
    <name type="synonym">Ascidia lepadiformis</name>
    <dbReference type="NCBI Taxonomy" id="159417"/>
    <lineage>
        <taxon>Eukaryota</taxon>
        <taxon>Metazoa</taxon>
        <taxon>Chordata</taxon>
        <taxon>Tunicata</taxon>
        <taxon>Ascidiacea</taxon>
        <taxon>Aplousobranchia</taxon>
        <taxon>Clavelinidae</taxon>
        <taxon>Clavelina</taxon>
    </lineage>
</organism>
<evidence type="ECO:0000313" key="4">
    <source>
        <dbReference type="Proteomes" id="UP001642483"/>
    </source>
</evidence>
<feature type="compositionally biased region" description="Basic and acidic residues" evidence="1">
    <location>
        <begin position="194"/>
        <end position="213"/>
    </location>
</feature>
<feature type="compositionally biased region" description="Basic and acidic residues" evidence="1">
    <location>
        <begin position="655"/>
        <end position="669"/>
    </location>
</feature>
<comment type="caution">
    <text evidence="3">The sequence shown here is derived from an EMBL/GenBank/DDBJ whole genome shotgun (WGS) entry which is preliminary data.</text>
</comment>
<feature type="compositionally biased region" description="Basic and acidic residues" evidence="1">
    <location>
        <begin position="486"/>
        <end position="505"/>
    </location>
</feature>
<feature type="compositionally biased region" description="Polar residues" evidence="1">
    <location>
        <begin position="740"/>
        <end position="751"/>
    </location>
</feature>
<dbReference type="Pfam" id="PF25817">
    <property type="entry name" value="ICE1_C"/>
    <property type="match status" value="1"/>
</dbReference>
<feature type="region of interest" description="Disordered" evidence="1">
    <location>
        <begin position="539"/>
        <end position="617"/>
    </location>
</feature>
<feature type="compositionally biased region" description="Polar residues" evidence="1">
    <location>
        <begin position="460"/>
        <end position="485"/>
    </location>
</feature>
<feature type="region of interest" description="Disordered" evidence="1">
    <location>
        <begin position="1202"/>
        <end position="1224"/>
    </location>
</feature>
<feature type="region of interest" description="Disordered" evidence="1">
    <location>
        <begin position="917"/>
        <end position="962"/>
    </location>
</feature>
<gene>
    <name evidence="3" type="ORF">CVLEPA_LOCUS11499</name>
</gene>
<sequence length="1898" mass="212053">MEEFISLGLDDVTTTISLTDSESTTMPLTESTQDGFKWCDSCREYGQMSESRFKKNMGKLKKKIIFTDNLINLFNEAKLNLEQSQKQVQYLEQKCKKKEADNQLVQTQLKAILDDRNPSELQMQKEHILQLENTIQHLNDEIKSMDMTRMMLEDKIHLMRKDESKKVDTKKQHAQEIDQLHKENKKLQKAIKSLERENHQLHRKTEVLQDRIRRGGYRRTSGSISQQTDSEQNMSMLSEEATKTENEEQSNVEGGSNFKSPLPEKKKKKRKKRKSVTTDLSDNDDDAPSTSKHSARENLEIKKEENKGKDVLDDTNTVKEKVTGAATKEAKMETQTSESDKNKIVSSSDETAKHSYVVTNKMKARMFEMKAMRSFRAFSRRLSSAHKEDISVLIDHLNNDSSFAQREITQFCQKHMLVGYEVLVAKRIIKLNQESFESAALEAMQLVENTNPNKVPPMQPTHSHVSTPPNNQNTASGSNAGSRANNKLDDTSSDHHAKSAEEATKKSSQSIAEDGVNSNILKSINELSSKENKQNYLLLTAPDKQPKQASSTEITKDRNDSGGKANVETIKKVSSEEISSTKGLFSSDEDDDVTVNIQSVNYETPPEDVSELSSHPEKKELVASKVLALDRTEKNIKNASQTLARKMQLPFQRRRKEENLDAADKHDALEDAGEQPPRKIRTRSVSRTLSESSLESSDVNSIAAENADAVKTGTKILKRNKNPPVKESRTKAEREETEPRNLTAQELQTSKVHIVPKVNSTNEVEKDDTASSPSIQLKLNTSADDRNKEFIDDRDKVTVNDPTESSSEFDSVSSVADNSLSEEQSLGKWINNNENAKKSQDSIASNKAESDITCNSTMSILPPNDVGVTNDNNSGKEITLSVGMNKNLYQNPDVVSTDLVASKVPAETDISMTKVTENLKPGSNNTVSLIPSTERYNRKRNRSSSLEQETVPSKQGKREDKKQLFVEEKSNQISNVAASKKPKFTHPVLASMMSLPFTVGQESPDPTVDPNMDFSFLPDLHSDSKESDDVNEVINLGETFLSKSSSPDLDEILLEMRIDIPLSPFDSKTNSTVSKPPSSSDDSSSPLEGDNPEMNAEDDSRIFISPSSILCTALSFSSKEAAKSTPSTSKVENQAKTKRKEKEIPKKRKITGTKSDTTSLFSQGKKGSKVSRLRDAPRRFSCEAPTLARPVPSIKPIVKTQSFDPTLSNPSEAASSSLETDSSAISGNPIVLRNTSAILTHTSSGAFKPVLSQSNKGKQIPSLMSIEKEKTMSKVTQDTPKAQTPVSEITAEISHARDDDDDDDDDEHLLRDVDNIVSSMSIEALVENFSDDEKKQKAEACSPKLSASGSAECSTSQQLAQKPKEEFWGFVEKIDGDLKKYEHLLLDVLKEIQASAISSSTDKRPKITPKPALTWFLKIVPYSATHSLQCVADILSKFSNSGKVPMKELLHEWEFNIVTMISVVCRIRQNKGEVDFIEKVVLPILLKAICSFGDSLPHFKVHFAELDTMSIMMPFLCDLKHRRSNRRKQLTMDETLSLVRMYAGLCRSNNDPYALLGLYRYCFLSSSLKKITYVFLHGLLCYPDAALHHFPLTSHLILLSLKEMYMVTHGGTATMVAKKFFIDLENLLGWHDPASAKDKGSKNPDAGWIGHLEECMSNIEKAELIDVVDENGTTSRGLKIESMKDILSALEVFAAVKGVAFVSKQIIDGKFWPWLNAWSQHLVCHANNEDNKQVSDGCMIAVLRGLTTVLLTMMTQQKLDDANQPVMTEAVSYFETICALLTTFTKQYKETAPVHVQCATALTVLQLAFCKPVVAHSALYNWFLAHAREDNEEEEDEKEMPSKKKKGKQRVIKLHPLMPQICAFYPRKSLRKLICWLEGQVKGKKKFGLSMTKLVWGA</sequence>
<protein>
    <recommendedName>
        <fullName evidence="2">Little elongation complex subunit 1 C-terminal domain-containing protein</fullName>
    </recommendedName>
</protein>
<feature type="region of interest" description="Disordered" evidence="1">
    <location>
        <begin position="194"/>
        <end position="349"/>
    </location>
</feature>
<feature type="compositionally biased region" description="Polar residues" evidence="1">
    <location>
        <begin position="249"/>
        <end position="259"/>
    </location>
</feature>
<feature type="region of interest" description="Disordered" evidence="1">
    <location>
        <begin position="1064"/>
        <end position="1098"/>
    </location>
</feature>
<feature type="compositionally biased region" description="Polar residues" evidence="1">
    <location>
        <begin position="220"/>
        <end position="236"/>
    </location>
</feature>
<feature type="compositionally biased region" description="Low complexity" evidence="1">
    <location>
        <begin position="1067"/>
        <end position="1085"/>
    </location>
</feature>
<feature type="compositionally biased region" description="Basic residues" evidence="1">
    <location>
        <begin position="265"/>
        <end position="275"/>
    </location>
</feature>
<evidence type="ECO:0000313" key="3">
    <source>
        <dbReference type="EMBL" id="CAK8681282.1"/>
    </source>
</evidence>
<feature type="compositionally biased region" description="Polar residues" evidence="1">
    <location>
        <begin position="770"/>
        <end position="782"/>
    </location>
</feature>
<feature type="compositionally biased region" description="Polar residues" evidence="1">
    <location>
        <begin position="1152"/>
        <end position="1162"/>
    </location>
</feature>
<feature type="compositionally biased region" description="Polar residues" evidence="1">
    <location>
        <begin position="917"/>
        <end position="931"/>
    </location>
</feature>
<feature type="compositionally biased region" description="Basic and acidic residues" evidence="1">
    <location>
        <begin position="724"/>
        <end position="739"/>
    </location>
</feature>
<dbReference type="Proteomes" id="UP001642483">
    <property type="component" value="Unassembled WGS sequence"/>
</dbReference>
<feature type="domain" description="Little elongation complex subunit 1 C-terminal" evidence="2">
    <location>
        <begin position="1685"/>
        <end position="1823"/>
    </location>
</feature>
<feature type="compositionally biased region" description="Polar residues" evidence="1">
    <location>
        <begin position="1121"/>
        <end position="1134"/>
    </location>
</feature>